<dbReference type="OrthoDB" id="9794834at2"/>
<dbReference type="Proteomes" id="UP000015531">
    <property type="component" value="Unassembled WGS sequence"/>
</dbReference>
<evidence type="ECO:0000259" key="4">
    <source>
        <dbReference type="Pfam" id="PF09394"/>
    </source>
</evidence>
<dbReference type="Gene3D" id="1.10.10.2910">
    <property type="match status" value="1"/>
</dbReference>
<reference evidence="5 6" key="1">
    <citation type="journal article" date="2013" name="Genome Announc.">
        <title>Draft Genome Sequence of Sphingobium lactosutens Strain DS20T, Isolated from a Hexachlorocyclohexane Dumpsite.</title>
        <authorList>
            <person name="Kumar R."/>
            <person name="Dwivedi V."/>
            <person name="Negi V."/>
            <person name="Khurana J.P."/>
            <person name="Lal R."/>
        </authorList>
    </citation>
    <scope>NUCLEOTIDE SEQUENCE [LARGE SCALE GENOMIC DNA]</scope>
    <source>
        <strain evidence="5 6">DS20</strain>
    </source>
</reference>
<dbReference type="Pfam" id="PF06114">
    <property type="entry name" value="Peptidase_M78"/>
    <property type="match status" value="1"/>
</dbReference>
<sequence length="336" mass="37515">MARDYDGAVRAGTMAAGRLHRQLGTQALIESQGGNIDVFGAIHALGLPLLLRPLKGLLGAYLSVPIPGVLVTTERPMSIQRFTAAHELGHFSMKHEPSLDDESILRRMPMSPEPGQAFEETEADAFAVAFMMPKWLIGLHCARQGWQASDLRRPNIAYQLSLRVGASYEATCRTLVRYGIIRPAIMRELLDTQPRSLKVDLLKDYRPENYRGDVWLLTERDEGTRLDGSRNDLFVLRLQENSGGGYLWDLDQLIASGFAVVRDEREAFEADAIGGPTVRRVTAAPEEAQRGRMSLSERRPWQPTMTHASLTIEFDLTGPEQEGLSRAERRHLLEAA</sequence>
<evidence type="ECO:0000259" key="3">
    <source>
        <dbReference type="Pfam" id="PF06114"/>
    </source>
</evidence>
<protein>
    <recommendedName>
        <fullName evidence="7">IrrE N-terminal-like domain-containing protein</fullName>
    </recommendedName>
</protein>
<organism evidence="5 6">
    <name type="scientific">Sphingobium lactosutens DS20</name>
    <dbReference type="NCBI Taxonomy" id="1331060"/>
    <lineage>
        <taxon>Bacteria</taxon>
        <taxon>Pseudomonadati</taxon>
        <taxon>Pseudomonadota</taxon>
        <taxon>Alphaproteobacteria</taxon>
        <taxon>Sphingomonadales</taxon>
        <taxon>Sphingomonadaceae</taxon>
        <taxon>Sphingobium</taxon>
    </lineage>
</organism>
<keyword evidence="6" id="KW-1185">Reference proteome</keyword>
<dbReference type="PANTHER" id="PTHR43236:SF1">
    <property type="entry name" value="BLL7220 PROTEIN"/>
    <property type="match status" value="1"/>
</dbReference>
<dbReference type="EMBL" id="ATDP01000089">
    <property type="protein sequence ID" value="EQB14833.1"/>
    <property type="molecule type" value="Genomic_DNA"/>
</dbReference>
<evidence type="ECO:0000313" key="6">
    <source>
        <dbReference type="Proteomes" id="UP000015531"/>
    </source>
</evidence>
<proteinExistence type="predicted"/>
<feature type="domain" description="IrrE N-terminal-like" evidence="3">
    <location>
        <begin position="73"/>
        <end position="175"/>
    </location>
</feature>
<dbReference type="InterPro" id="IPR052345">
    <property type="entry name" value="Rad_response_metalloprotease"/>
</dbReference>
<dbReference type="InterPro" id="IPR010359">
    <property type="entry name" value="IrrE_HExxH"/>
</dbReference>
<dbReference type="GO" id="GO:0004869">
    <property type="term" value="F:cysteine-type endopeptidase inhibitor activity"/>
    <property type="evidence" value="ECO:0007669"/>
    <property type="project" value="UniProtKB-KW"/>
</dbReference>
<dbReference type="RefSeq" id="WP_010339383.1">
    <property type="nucleotide sequence ID" value="NZ_ATDP01000089.1"/>
</dbReference>
<dbReference type="PANTHER" id="PTHR43236">
    <property type="entry name" value="ANTITOXIN HIGA1"/>
    <property type="match status" value="1"/>
</dbReference>
<evidence type="ECO:0000313" key="5">
    <source>
        <dbReference type="EMBL" id="EQB14833.1"/>
    </source>
</evidence>
<keyword evidence="2" id="KW-0789">Thiol protease inhibitor</keyword>
<evidence type="ECO:0000256" key="1">
    <source>
        <dbReference type="ARBA" id="ARBA00022690"/>
    </source>
</evidence>
<accession>T0HRW0</accession>
<dbReference type="InterPro" id="IPR036331">
    <property type="entry name" value="Chagasin-like_sf"/>
</dbReference>
<dbReference type="Pfam" id="PF09394">
    <property type="entry name" value="Inhibitor_I42"/>
    <property type="match status" value="1"/>
</dbReference>
<comment type="caution">
    <text evidence="5">The sequence shown here is derived from an EMBL/GenBank/DDBJ whole genome shotgun (WGS) entry which is preliminary data.</text>
</comment>
<evidence type="ECO:0000256" key="2">
    <source>
        <dbReference type="ARBA" id="ARBA00022704"/>
    </source>
</evidence>
<dbReference type="SUPFAM" id="SSF141066">
    <property type="entry name" value="ICP-like"/>
    <property type="match status" value="1"/>
</dbReference>
<feature type="domain" description="Proteinase inhibitor I42 chagasin" evidence="4">
    <location>
        <begin position="230"/>
        <end position="308"/>
    </location>
</feature>
<name>T0HRW0_9SPHN</name>
<dbReference type="AlphaFoldDB" id="T0HRW0"/>
<gene>
    <name evidence="5" type="ORF">RLDS_11740</name>
</gene>
<evidence type="ECO:0008006" key="7">
    <source>
        <dbReference type="Google" id="ProtNLM"/>
    </source>
</evidence>
<dbReference type="Gene3D" id="2.60.40.2020">
    <property type="match status" value="1"/>
</dbReference>
<dbReference type="eggNOG" id="COG2856">
    <property type="taxonomic scope" value="Bacteria"/>
</dbReference>
<keyword evidence="1" id="KW-0646">Protease inhibitor</keyword>
<dbReference type="PATRIC" id="fig|1331060.3.peg.2225"/>
<dbReference type="InterPro" id="IPR018990">
    <property type="entry name" value="Prot_inh_I42_chagasin"/>
</dbReference>